<dbReference type="Gene3D" id="3.40.630.30">
    <property type="match status" value="1"/>
</dbReference>
<dbReference type="InterPro" id="IPR000182">
    <property type="entry name" value="GNAT_dom"/>
</dbReference>
<proteinExistence type="inferred from homology"/>
<evidence type="ECO:0000256" key="3">
    <source>
        <dbReference type="ARBA" id="ARBA00038502"/>
    </source>
</evidence>
<evidence type="ECO:0000256" key="2">
    <source>
        <dbReference type="ARBA" id="ARBA00023315"/>
    </source>
</evidence>
<dbReference type="PANTHER" id="PTHR43792">
    <property type="entry name" value="GNAT FAMILY, PUTATIVE (AFU_ORTHOLOGUE AFUA_3G00765)-RELATED-RELATED"/>
    <property type="match status" value="1"/>
</dbReference>
<dbReference type="GO" id="GO:0005737">
    <property type="term" value="C:cytoplasm"/>
    <property type="evidence" value="ECO:0007669"/>
    <property type="project" value="TreeGrafter"/>
</dbReference>
<evidence type="ECO:0000256" key="1">
    <source>
        <dbReference type="ARBA" id="ARBA00022679"/>
    </source>
</evidence>
<name>A0A6J7D116_9ZZZZ</name>
<evidence type="ECO:0000313" key="5">
    <source>
        <dbReference type="EMBL" id="CAB4864016.1"/>
    </source>
</evidence>
<protein>
    <submittedName>
        <fullName evidence="5">Unannotated protein</fullName>
    </submittedName>
</protein>
<dbReference type="InterPro" id="IPR016181">
    <property type="entry name" value="Acyl_CoA_acyltransferase"/>
</dbReference>
<reference evidence="5" key="1">
    <citation type="submission" date="2020-05" db="EMBL/GenBank/DDBJ databases">
        <authorList>
            <person name="Chiriac C."/>
            <person name="Salcher M."/>
            <person name="Ghai R."/>
            <person name="Kavagutti S V."/>
        </authorList>
    </citation>
    <scope>NUCLEOTIDE SEQUENCE</scope>
</reference>
<keyword evidence="2" id="KW-0012">Acyltransferase</keyword>
<comment type="similarity">
    <text evidence="3">Belongs to the acetyltransferase family. RimJ subfamily.</text>
</comment>
<dbReference type="SUPFAM" id="SSF55729">
    <property type="entry name" value="Acyl-CoA N-acyltransferases (Nat)"/>
    <property type="match status" value="1"/>
</dbReference>
<dbReference type="AlphaFoldDB" id="A0A6J7D116"/>
<dbReference type="InterPro" id="IPR051531">
    <property type="entry name" value="N-acetyltransferase"/>
</dbReference>
<organism evidence="5">
    <name type="scientific">freshwater metagenome</name>
    <dbReference type="NCBI Taxonomy" id="449393"/>
    <lineage>
        <taxon>unclassified sequences</taxon>
        <taxon>metagenomes</taxon>
        <taxon>ecological metagenomes</taxon>
    </lineage>
</organism>
<evidence type="ECO:0000259" key="4">
    <source>
        <dbReference type="PROSITE" id="PS51186"/>
    </source>
</evidence>
<gene>
    <name evidence="5" type="ORF">UFOPK3401_00413</name>
</gene>
<dbReference type="PANTHER" id="PTHR43792:SF8">
    <property type="entry name" value="[RIBOSOMAL PROTEIN US5]-ALANINE N-ACETYLTRANSFERASE"/>
    <property type="match status" value="1"/>
</dbReference>
<dbReference type="GO" id="GO:0008999">
    <property type="term" value="F:protein-N-terminal-alanine acetyltransferase activity"/>
    <property type="evidence" value="ECO:0007669"/>
    <property type="project" value="TreeGrafter"/>
</dbReference>
<dbReference type="PROSITE" id="PS51186">
    <property type="entry name" value="GNAT"/>
    <property type="match status" value="1"/>
</dbReference>
<keyword evidence="1" id="KW-0808">Transferase</keyword>
<dbReference type="EMBL" id="CAFBLM010000012">
    <property type="protein sequence ID" value="CAB4864016.1"/>
    <property type="molecule type" value="Genomic_DNA"/>
</dbReference>
<feature type="domain" description="N-acetyltransferase" evidence="4">
    <location>
        <begin position="14"/>
        <end position="183"/>
    </location>
</feature>
<dbReference type="Pfam" id="PF13302">
    <property type="entry name" value="Acetyltransf_3"/>
    <property type="match status" value="1"/>
</dbReference>
<sequence>MTRGWPVSLRQDRVGLRPLRRSDVHAWREVRRRNDDWLRPWDPTAPAQDTAPLPTYAQMVSRLRSEARSGRCLPFAITYDNRFVGQLTVGAIAYGSAAMANIGYWIDQEVAGRGITPTAVALAVDHCFQALGLHRIEINIRPENAASLRVVDKLGLRYEGLRPRFLHIDGDWRDHVTYVVTAEEVAPNGLLYRWKNL</sequence>
<accession>A0A6J7D116</accession>